<dbReference type="PANTHER" id="PTHR40465:SF1">
    <property type="entry name" value="DUF6534 DOMAIN-CONTAINING PROTEIN"/>
    <property type="match status" value="1"/>
</dbReference>
<feature type="transmembrane region" description="Helical" evidence="1">
    <location>
        <begin position="123"/>
        <end position="145"/>
    </location>
</feature>
<feature type="transmembrane region" description="Helical" evidence="1">
    <location>
        <begin position="87"/>
        <end position="111"/>
    </location>
</feature>
<name>A0A0C2XQ68_HEBCY</name>
<feature type="domain" description="DUF6534" evidence="2">
    <location>
        <begin position="172"/>
        <end position="257"/>
    </location>
</feature>
<feature type="transmembrane region" description="Helical" evidence="1">
    <location>
        <begin position="12"/>
        <end position="38"/>
    </location>
</feature>
<gene>
    <name evidence="3" type="ORF">M413DRAFT_181931</name>
</gene>
<feature type="transmembrane region" description="Helical" evidence="1">
    <location>
        <begin position="165"/>
        <end position="187"/>
    </location>
</feature>
<reference evidence="3 4" key="1">
    <citation type="submission" date="2014-04" db="EMBL/GenBank/DDBJ databases">
        <authorList>
            <consortium name="DOE Joint Genome Institute"/>
            <person name="Kuo A."/>
            <person name="Gay G."/>
            <person name="Dore J."/>
            <person name="Kohler A."/>
            <person name="Nagy L.G."/>
            <person name="Floudas D."/>
            <person name="Copeland A."/>
            <person name="Barry K.W."/>
            <person name="Cichocki N."/>
            <person name="Veneault-Fourrey C."/>
            <person name="LaButti K."/>
            <person name="Lindquist E.A."/>
            <person name="Lipzen A."/>
            <person name="Lundell T."/>
            <person name="Morin E."/>
            <person name="Murat C."/>
            <person name="Sun H."/>
            <person name="Tunlid A."/>
            <person name="Henrissat B."/>
            <person name="Grigoriev I.V."/>
            <person name="Hibbett D.S."/>
            <person name="Martin F."/>
            <person name="Nordberg H.P."/>
            <person name="Cantor M.N."/>
            <person name="Hua S.X."/>
        </authorList>
    </citation>
    <scope>NUCLEOTIDE SEQUENCE [LARGE SCALE GENOMIC DNA]</scope>
    <source>
        <strain evidence="4">h7</strain>
    </source>
</reference>
<dbReference type="OrthoDB" id="3012488at2759"/>
<keyword evidence="1" id="KW-0472">Membrane</keyword>
<accession>A0A0C2XQ68</accession>
<dbReference type="PANTHER" id="PTHR40465">
    <property type="entry name" value="CHROMOSOME 1, WHOLE GENOME SHOTGUN SEQUENCE"/>
    <property type="match status" value="1"/>
</dbReference>
<dbReference type="Pfam" id="PF20152">
    <property type="entry name" value="DUF6534"/>
    <property type="match status" value="1"/>
</dbReference>
<keyword evidence="1" id="KW-0812">Transmembrane</keyword>
<protein>
    <recommendedName>
        <fullName evidence="2">DUF6534 domain-containing protein</fullName>
    </recommendedName>
</protein>
<proteinExistence type="predicted"/>
<organism evidence="3 4">
    <name type="scientific">Hebeloma cylindrosporum</name>
    <dbReference type="NCBI Taxonomy" id="76867"/>
    <lineage>
        <taxon>Eukaryota</taxon>
        <taxon>Fungi</taxon>
        <taxon>Dikarya</taxon>
        <taxon>Basidiomycota</taxon>
        <taxon>Agaricomycotina</taxon>
        <taxon>Agaricomycetes</taxon>
        <taxon>Agaricomycetidae</taxon>
        <taxon>Agaricales</taxon>
        <taxon>Agaricineae</taxon>
        <taxon>Hymenogastraceae</taxon>
        <taxon>Hebeloma</taxon>
    </lineage>
</organism>
<keyword evidence="4" id="KW-1185">Reference proteome</keyword>
<feature type="transmembrane region" description="Helical" evidence="1">
    <location>
        <begin position="199"/>
        <end position="220"/>
    </location>
</feature>
<feature type="transmembrane region" description="Helical" evidence="1">
    <location>
        <begin position="232"/>
        <end position="253"/>
    </location>
</feature>
<dbReference type="EMBL" id="KN831784">
    <property type="protein sequence ID" value="KIM39758.1"/>
    <property type="molecule type" value="Genomic_DNA"/>
</dbReference>
<sequence>MASPHTFDISDTFGALLIGALVTTTIYGITTLQAYLYYISFPKDGNATKLLVASIWGLDTLHVIFMCHAVHYYLIVGFVDHSVLVDGTWTLFMSLTVNILLAFIVQLFFTHRIFLLCSPQKRWWVTGMIGVCVVAHFSFGMNTVVNLFKKKAFVRLKEISFSSAVPFGVFAILSDILIAVALCVLLDSNRSSFEDTNSIINKLIIFAINRCILTSAVAIVETIVFSVLPNSFYSFAIDFVIGKLYANSLLAVLNSRSRGEPRHDYGSTEMSTRFNISSAVANHQTSLFQVCSEWWRL</sequence>
<evidence type="ECO:0000259" key="2">
    <source>
        <dbReference type="Pfam" id="PF20152"/>
    </source>
</evidence>
<dbReference type="Proteomes" id="UP000053424">
    <property type="component" value="Unassembled WGS sequence"/>
</dbReference>
<dbReference type="HOGENOM" id="CLU_046025_5_0_1"/>
<dbReference type="AlphaFoldDB" id="A0A0C2XQ68"/>
<feature type="transmembrane region" description="Helical" evidence="1">
    <location>
        <begin position="50"/>
        <end position="75"/>
    </location>
</feature>
<dbReference type="InterPro" id="IPR045339">
    <property type="entry name" value="DUF6534"/>
</dbReference>
<evidence type="ECO:0000313" key="4">
    <source>
        <dbReference type="Proteomes" id="UP000053424"/>
    </source>
</evidence>
<reference evidence="4" key="2">
    <citation type="submission" date="2015-01" db="EMBL/GenBank/DDBJ databases">
        <title>Evolutionary Origins and Diversification of the Mycorrhizal Mutualists.</title>
        <authorList>
            <consortium name="DOE Joint Genome Institute"/>
            <consortium name="Mycorrhizal Genomics Consortium"/>
            <person name="Kohler A."/>
            <person name="Kuo A."/>
            <person name="Nagy L.G."/>
            <person name="Floudas D."/>
            <person name="Copeland A."/>
            <person name="Barry K.W."/>
            <person name="Cichocki N."/>
            <person name="Veneault-Fourrey C."/>
            <person name="LaButti K."/>
            <person name="Lindquist E.A."/>
            <person name="Lipzen A."/>
            <person name="Lundell T."/>
            <person name="Morin E."/>
            <person name="Murat C."/>
            <person name="Riley R."/>
            <person name="Ohm R."/>
            <person name="Sun H."/>
            <person name="Tunlid A."/>
            <person name="Henrissat B."/>
            <person name="Grigoriev I.V."/>
            <person name="Hibbett D.S."/>
            <person name="Martin F."/>
        </authorList>
    </citation>
    <scope>NUCLEOTIDE SEQUENCE [LARGE SCALE GENOMIC DNA]</scope>
    <source>
        <strain evidence="4">h7</strain>
    </source>
</reference>
<dbReference type="STRING" id="686832.A0A0C2XQ68"/>
<keyword evidence="1" id="KW-1133">Transmembrane helix</keyword>
<evidence type="ECO:0000256" key="1">
    <source>
        <dbReference type="SAM" id="Phobius"/>
    </source>
</evidence>
<evidence type="ECO:0000313" key="3">
    <source>
        <dbReference type="EMBL" id="KIM39758.1"/>
    </source>
</evidence>